<dbReference type="InterPro" id="IPR036129">
    <property type="entry name" value="Glycerate_kinase_sf"/>
</dbReference>
<sequence length="39" mass="4151">MHSSNRCSTTNDAGAGMLQALGARLINKNLNDITLVVLH</sequence>
<dbReference type="GO" id="GO:0031388">
    <property type="term" value="P:organic acid phosphorylation"/>
    <property type="evidence" value="ECO:0007669"/>
    <property type="project" value="InterPro"/>
</dbReference>
<dbReference type="InterPro" id="IPR018193">
    <property type="entry name" value="Glyc_kinase_flavodox-like_fold"/>
</dbReference>
<dbReference type="InterPro" id="IPR004381">
    <property type="entry name" value="Glycerate_kinase"/>
</dbReference>
<reference evidence="1" key="1">
    <citation type="submission" date="2021-03" db="EMBL/GenBank/DDBJ databases">
        <title>Molecular epidemiology and mechanisms of colistin and carbapenem resistance in Enterobacteriaceae from clinical isolates, the environment and porcine samples in Pretoria, South Africa.</title>
        <authorList>
            <person name="Bogoshi D."/>
            <person name="Mbelle N.M."/>
            <person name="Naidoo V."/>
            <person name="Osei Sekyere J."/>
        </authorList>
    </citation>
    <scope>NUCLEOTIDE SEQUENCE</scope>
    <source>
        <strain evidence="1">ESB009</strain>
    </source>
</reference>
<name>A0A939NDM7_STAXY</name>
<dbReference type="GO" id="GO:0008887">
    <property type="term" value="F:glycerate kinase activity"/>
    <property type="evidence" value="ECO:0007669"/>
    <property type="project" value="InterPro"/>
</dbReference>
<accession>A0A939NDM7</accession>
<dbReference type="EMBL" id="JAGETT010000012">
    <property type="protein sequence ID" value="MBO1919846.1"/>
    <property type="molecule type" value="Genomic_DNA"/>
</dbReference>
<keyword evidence="1" id="KW-0418">Kinase</keyword>
<dbReference type="Gene3D" id="3.90.1510.10">
    <property type="entry name" value="Glycerate kinase, domain 2"/>
    <property type="match status" value="1"/>
</dbReference>
<dbReference type="SUPFAM" id="SSF110738">
    <property type="entry name" value="Glycerate kinase I"/>
    <property type="match status" value="1"/>
</dbReference>
<dbReference type="AlphaFoldDB" id="A0A939NDM7"/>
<evidence type="ECO:0000313" key="1">
    <source>
        <dbReference type="EMBL" id="MBO1919846.1"/>
    </source>
</evidence>
<keyword evidence="1" id="KW-0808">Transferase</keyword>
<gene>
    <name evidence="1" type="ORF">J4710_03155</name>
</gene>
<organism evidence="1">
    <name type="scientific">Staphylococcus xylosus</name>
    <dbReference type="NCBI Taxonomy" id="1288"/>
    <lineage>
        <taxon>Bacteria</taxon>
        <taxon>Bacillati</taxon>
        <taxon>Bacillota</taxon>
        <taxon>Bacilli</taxon>
        <taxon>Bacillales</taxon>
        <taxon>Staphylococcaceae</taxon>
        <taxon>Staphylococcus</taxon>
    </lineage>
</organism>
<protein>
    <submittedName>
        <fullName evidence="1">Glycerate kinase</fullName>
    </submittedName>
</protein>
<comment type="caution">
    <text evidence="1">The sequence shown here is derived from an EMBL/GenBank/DDBJ whole genome shotgun (WGS) entry which is preliminary data.</text>
</comment>
<proteinExistence type="predicted"/>
<dbReference type="Pfam" id="PF02595">
    <property type="entry name" value="Gly_kinase"/>
    <property type="match status" value="1"/>
</dbReference>